<dbReference type="InterPro" id="IPR014145">
    <property type="entry name" value="LigD_pol_dom"/>
</dbReference>
<proteinExistence type="predicted"/>
<accession>A0A364Y1P6</accession>
<dbReference type="Pfam" id="PF21686">
    <property type="entry name" value="LigD_Prim-Pol"/>
    <property type="match status" value="1"/>
</dbReference>
<feature type="domain" description="DNA ligase D polymerase" evidence="1">
    <location>
        <begin position="189"/>
        <end position="441"/>
    </location>
</feature>
<dbReference type="PANTHER" id="PTHR42705:SF2">
    <property type="entry name" value="BIFUNCTIONAL NON-HOMOLOGOUS END JOINING PROTEIN LIGD"/>
    <property type="match status" value="1"/>
</dbReference>
<protein>
    <recommendedName>
        <fullName evidence="1">DNA ligase D polymerase domain-containing protein</fullName>
    </recommendedName>
</protein>
<sequence length="467" mass="53004">MLLRKNTKPFKTILHIVKECERRNDREKLIRIYITKAGQSIEERINVEAIPGDAAVFYEMGYETVLSNLESTTHQLHASDDVPGIYFFRSGLSKSWDESPFEFDDAVAKEFKSIPNLPATRKREKVDKINLPMPKLTSEKPVSKKTKPTDKKTLKKYAVVPAQPNFKLKNKLTFTSLDTVIFKQAKLNKEDVLKYYNDMSDYILPFLKDRPISVKLYHDAFRKPVILTTELLEEHGVGEVPSWIKSAHVEISDQPVILVNDREHLLACVELGCIEFCPTPSRIKNIDAPDYIVIQIDSPDYNIAKAIEVARVLKVVLNGLKFPSYMMTNGGSAVHIYLPLDGKTEFESSMLVAEYICKLVHLKIPDLVTLEGAEDYTYGKATLHFLSNNMGQGFIAPYSLTSGETASVATPLLWEEIDDVTMIDNARSETISDRLKQIGNPVDNFMKKKLNANEVVDRMDTHYGFLF</sequence>
<dbReference type="Gene3D" id="3.90.920.10">
    <property type="entry name" value="DNA primase, PRIM domain"/>
    <property type="match status" value="1"/>
</dbReference>
<dbReference type="PANTHER" id="PTHR42705">
    <property type="entry name" value="BIFUNCTIONAL NON-HOMOLOGOUS END JOINING PROTEIN LIGD"/>
    <property type="match status" value="1"/>
</dbReference>
<evidence type="ECO:0000259" key="1">
    <source>
        <dbReference type="Pfam" id="PF21686"/>
    </source>
</evidence>
<dbReference type="EMBL" id="QMFY01000006">
    <property type="protein sequence ID" value="RAW00658.1"/>
    <property type="molecule type" value="Genomic_DNA"/>
</dbReference>
<keyword evidence="3" id="KW-1185">Reference proteome</keyword>
<dbReference type="RefSeq" id="WP_112747458.1">
    <property type="nucleotide sequence ID" value="NZ_QMFY01000006.1"/>
</dbReference>
<name>A0A364Y1P6_9BACT</name>
<dbReference type="AlphaFoldDB" id="A0A364Y1P6"/>
<evidence type="ECO:0000313" key="3">
    <source>
        <dbReference type="Proteomes" id="UP000251889"/>
    </source>
</evidence>
<reference evidence="2 3" key="1">
    <citation type="submission" date="2018-06" db="EMBL/GenBank/DDBJ databases">
        <title>Chryseolinea flavus sp. nov., a member of the phylum Bacteroidetes isolated from soil.</title>
        <authorList>
            <person name="Li Y."/>
            <person name="Wang J."/>
        </authorList>
    </citation>
    <scope>NUCLEOTIDE SEQUENCE [LARGE SCALE GENOMIC DNA]</scope>
    <source>
        <strain evidence="2 3">SDU1-6</strain>
    </source>
</reference>
<organism evidence="2 3">
    <name type="scientific">Pseudochryseolinea flava</name>
    <dbReference type="NCBI Taxonomy" id="2059302"/>
    <lineage>
        <taxon>Bacteria</taxon>
        <taxon>Pseudomonadati</taxon>
        <taxon>Bacteroidota</taxon>
        <taxon>Cytophagia</taxon>
        <taxon>Cytophagales</taxon>
        <taxon>Fulvivirgaceae</taxon>
        <taxon>Pseudochryseolinea</taxon>
    </lineage>
</organism>
<dbReference type="OrthoDB" id="9802472at2"/>
<dbReference type="InterPro" id="IPR052171">
    <property type="entry name" value="NHEJ_LigD"/>
</dbReference>
<dbReference type="Proteomes" id="UP000251889">
    <property type="component" value="Unassembled WGS sequence"/>
</dbReference>
<evidence type="ECO:0000313" key="2">
    <source>
        <dbReference type="EMBL" id="RAW00658.1"/>
    </source>
</evidence>
<gene>
    <name evidence="2" type="ORF">DQQ10_13800</name>
</gene>
<comment type="caution">
    <text evidence="2">The sequence shown here is derived from an EMBL/GenBank/DDBJ whole genome shotgun (WGS) entry which is preliminary data.</text>
</comment>